<accession>A0A5B6X2M1</accession>
<dbReference type="OrthoDB" id="415724at2759"/>
<gene>
    <name evidence="7" type="ORF">EPI10_032165</name>
</gene>
<evidence type="ECO:0000256" key="1">
    <source>
        <dbReference type="ARBA" id="ARBA00022679"/>
    </source>
</evidence>
<dbReference type="Gene3D" id="3.30.70.270">
    <property type="match status" value="1"/>
</dbReference>
<dbReference type="InterPro" id="IPR041577">
    <property type="entry name" value="RT_RNaseH_2"/>
</dbReference>
<dbReference type="InterPro" id="IPR021109">
    <property type="entry name" value="Peptidase_aspartic_dom_sf"/>
</dbReference>
<proteinExistence type="predicted"/>
<evidence type="ECO:0000313" key="7">
    <source>
        <dbReference type="EMBL" id="KAA3488410.1"/>
    </source>
</evidence>
<evidence type="ECO:0000256" key="4">
    <source>
        <dbReference type="ARBA" id="ARBA00022759"/>
    </source>
</evidence>
<dbReference type="SUPFAM" id="SSF56672">
    <property type="entry name" value="DNA/RNA polymerases"/>
    <property type="match status" value="1"/>
</dbReference>
<dbReference type="PANTHER" id="PTHR37984:SF5">
    <property type="entry name" value="PROTEIN NYNRIN-LIKE"/>
    <property type="match status" value="1"/>
</dbReference>
<dbReference type="EMBL" id="SMMG02000001">
    <property type="protein sequence ID" value="KAA3488410.1"/>
    <property type="molecule type" value="Genomic_DNA"/>
</dbReference>
<keyword evidence="4" id="KW-0255">Endonuclease</keyword>
<organism evidence="7 8">
    <name type="scientific">Gossypium australe</name>
    <dbReference type="NCBI Taxonomy" id="47621"/>
    <lineage>
        <taxon>Eukaryota</taxon>
        <taxon>Viridiplantae</taxon>
        <taxon>Streptophyta</taxon>
        <taxon>Embryophyta</taxon>
        <taxon>Tracheophyta</taxon>
        <taxon>Spermatophyta</taxon>
        <taxon>Magnoliopsida</taxon>
        <taxon>eudicotyledons</taxon>
        <taxon>Gunneridae</taxon>
        <taxon>Pentapetalae</taxon>
        <taxon>rosids</taxon>
        <taxon>malvids</taxon>
        <taxon>Malvales</taxon>
        <taxon>Malvaceae</taxon>
        <taxon>Malvoideae</taxon>
        <taxon>Gossypium</taxon>
    </lineage>
</organism>
<dbReference type="PANTHER" id="PTHR37984">
    <property type="entry name" value="PROTEIN CBG26694"/>
    <property type="match status" value="1"/>
</dbReference>
<dbReference type="Gene3D" id="2.40.70.10">
    <property type="entry name" value="Acid Proteases"/>
    <property type="match status" value="1"/>
</dbReference>
<dbReference type="GO" id="GO:0016779">
    <property type="term" value="F:nucleotidyltransferase activity"/>
    <property type="evidence" value="ECO:0007669"/>
    <property type="project" value="UniProtKB-KW"/>
</dbReference>
<dbReference type="GO" id="GO:0004519">
    <property type="term" value="F:endonuclease activity"/>
    <property type="evidence" value="ECO:0007669"/>
    <property type="project" value="UniProtKB-KW"/>
</dbReference>
<dbReference type="InterPro" id="IPR043502">
    <property type="entry name" value="DNA/RNA_pol_sf"/>
</dbReference>
<protein>
    <submittedName>
        <fullName evidence="7">DNA/RNA polymerases superfamily protein</fullName>
    </submittedName>
</protein>
<keyword evidence="8" id="KW-1185">Reference proteome</keyword>
<sequence>MRSKARALARAYAICAREEAFAPDVITADLMLLPFDEFDVILGMDWLTLHDAIVNCRLKLIVLTCHNGETLRIESDSLSGLLIVILVMSAQRYVRKCCDSYVAYVMDSKVSKLKFKSVFVVCEYPNMFPEELPGLSPIREVEFAIELVLGTSPISIAPYRMAPTELKECAENCVQDQVEGIKVDLSKILAVADWKHPRNVSEVRSFLGLAGYYKIFVKGFSMVATSMTRLLQKDVKFEWLEKCQQSFNQLKTLLIEARVLVQPESSKEFVIFSDVSLNSLGCILMQEAKVIAYASRQLKLYETNVVADALTRKSLFALRAMITQLTLSGDGSILAELKARPMFYNRFVRLRSVMTGC</sequence>
<reference evidence="8" key="1">
    <citation type="journal article" date="2019" name="Plant Biotechnol. J.">
        <title>Genome sequencing of the Australian wild diploid species Gossypium australe highlights disease resistance and delayed gland morphogenesis.</title>
        <authorList>
            <person name="Cai Y."/>
            <person name="Cai X."/>
            <person name="Wang Q."/>
            <person name="Wang P."/>
            <person name="Zhang Y."/>
            <person name="Cai C."/>
            <person name="Xu Y."/>
            <person name="Wang K."/>
            <person name="Zhou Z."/>
            <person name="Wang C."/>
            <person name="Geng S."/>
            <person name="Li B."/>
            <person name="Dong Q."/>
            <person name="Hou Y."/>
            <person name="Wang H."/>
            <person name="Ai P."/>
            <person name="Liu Z."/>
            <person name="Yi F."/>
            <person name="Sun M."/>
            <person name="An G."/>
            <person name="Cheng J."/>
            <person name="Zhang Y."/>
            <person name="Shi Q."/>
            <person name="Xie Y."/>
            <person name="Shi X."/>
            <person name="Chang Y."/>
            <person name="Huang F."/>
            <person name="Chen Y."/>
            <person name="Hong S."/>
            <person name="Mi L."/>
            <person name="Sun Q."/>
            <person name="Zhang L."/>
            <person name="Zhou B."/>
            <person name="Peng R."/>
            <person name="Zhang X."/>
            <person name="Liu F."/>
        </authorList>
    </citation>
    <scope>NUCLEOTIDE SEQUENCE [LARGE SCALE GENOMIC DNA]</scope>
    <source>
        <strain evidence="8">cv. PA1801</strain>
    </source>
</reference>
<comment type="caution">
    <text evidence="7">The sequence shown here is derived from an EMBL/GenBank/DDBJ whole genome shotgun (WGS) entry which is preliminary data.</text>
</comment>
<dbReference type="Pfam" id="PF17919">
    <property type="entry name" value="RT_RNaseH_2"/>
    <property type="match status" value="1"/>
</dbReference>
<keyword evidence="4" id="KW-0378">Hydrolase</keyword>
<dbReference type="InterPro" id="IPR050951">
    <property type="entry name" value="Retrovirus_Pol_polyprotein"/>
</dbReference>
<keyword evidence="3" id="KW-0540">Nuclease</keyword>
<dbReference type="AlphaFoldDB" id="A0A5B6X2M1"/>
<evidence type="ECO:0000313" key="8">
    <source>
        <dbReference type="Proteomes" id="UP000325315"/>
    </source>
</evidence>
<dbReference type="Proteomes" id="UP000325315">
    <property type="component" value="Unassembled WGS sequence"/>
</dbReference>
<name>A0A5B6X2M1_9ROSI</name>
<dbReference type="FunFam" id="3.30.70.270:FF:000020">
    <property type="entry name" value="Transposon Tf2-6 polyprotein-like Protein"/>
    <property type="match status" value="1"/>
</dbReference>
<keyword evidence="5" id="KW-0511">Multifunctional enzyme</keyword>
<evidence type="ECO:0000256" key="5">
    <source>
        <dbReference type="ARBA" id="ARBA00023268"/>
    </source>
</evidence>
<keyword evidence="2" id="KW-0548">Nucleotidyltransferase</keyword>
<feature type="domain" description="Reverse transcriptase/retrotransposon-derived protein RNase H-like" evidence="6">
    <location>
        <begin position="239"/>
        <end position="306"/>
    </location>
</feature>
<evidence type="ECO:0000259" key="6">
    <source>
        <dbReference type="Pfam" id="PF17919"/>
    </source>
</evidence>
<evidence type="ECO:0000256" key="3">
    <source>
        <dbReference type="ARBA" id="ARBA00022722"/>
    </source>
</evidence>
<keyword evidence="1" id="KW-0808">Transferase</keyword>
<evidence type="ECO:0000256" key="2">
    <source>
        <dbReference type="ARBA" id="ARBA00022695"/>
    </source>
</evidence>
<dbReference type="Pfam" id="PF08284">
    <property type="entry name" value="RVP_2"/>
    <property type="match status" value="1"/>
</dbReference>
<dbReference type="InterPro" id="IPR043128">
    <property type="entry name" value="Rev_trsase/Diguanyl_cyclase"/>
</dbReference>